<accession>A0A177E9L4</accession>
<dbReference type="OrthoDB" id="9788446at2"/>
<dbReference type="Pfam" id="PF08668">
    <property type="entry name" value="HDOD"/>
    <property type="match status" value="1"/>
</dbReference>
<dbReference type="STRING" id="1795632.TH606_01325"/>
<dbReference type="Proteomes" id="UP000076964">
    <property type="component" value="Unassembled WGS sequence"/>
</dbReference>
<dbReference type="CDD" id="cd00077">
    <property type="entry name" value="HDc"/>
    <property type="match status" value="1"/>
</dbReference>
<organism evidence="2 3">
    <name type="scientific">Thermodesulfatator autotrophicus</name>
    <dbReference type="NCBI Taxonomy" id="1795632"/>
    <lineage>
        <taxon>Bacteria</taxon>
        <taxon>Pseudomonadati</taxon>
        <taxon>Thermodesulfobacteriota</taxon>
        <taxon>Thermodesulfobacteria</taxon>
        <taxon>Thermodesulfobacteriales</taxon>
        <taxon>Thermodesulfatatoraceae</taxon>
        <taxon>Thermodesulfatator</taxon>
    </lineage>
</organism>
<dbReference type="PANTHER" id="PTHR33525">
    <property type="match status" value="1"/>
</dbReference>
<dbReference type="InterPro" id="IPR003607">
    <property type="entry name" value="HD/PDEase_dom"/>
</dbReference>
<dbReference type="EMBL" id="LSFI01000004">
    <property type="protein sequence ID" value="OAG28498.1"/>
    <property type="molecule type" value="Genomic_DNA"/>
</dbReference>
<feature type="domain" description="HDOD" evidence="1">
    <location>
        <begin position="39"/>
        <end position="233"/>
    </location>
</feature>
<keyword evidence="3" id="KW-1185">Reference proteome</keyword>
<evidence type="ECO:0000259" key="1">
    <source>
        <dbReference type="PROSITE" id="PS51833"/>
    </source>
</evidence>
<sequence length="305" mass="34783">MPETQTKKLNSQEVSSQSEVINMIALRTPQNKILEVKKLPTLPDIAYRLLELLSGDPDIAELEGVIRYDQAITAKILSVANSAYISSQKEITTLDRAIMFLGVREVSEIAFSICVFSVFKTLKNIKNFDIHEFWIHSIATGITARVIAQAIDAEDEELFFTLGLLHDIGRLAILHLFPDEYEEILTIQEESGKNLLAIELEAGLAHTWIGRWLLQRWELPEKFVKVARFHHNPFHKGKFLFEPAVIKLADLTVHNLKLAELPGAPQEDPSSLLQKLRIEEELYQTIIDHLLFVKKSIKEVWKQAI</sequence>
<dbReference type="PANTHER" id="PTHR33525:SF3">
    <property type="entry name" value="RIBONUCLEASE Y"/>
    <property type="match status" value="1"/>
</dbReference>
<dbReference type="Gene3D" id="1.10.3210.10">
    <property type="entry name" value="Hypothetical protein af1432"/>
    <property type="match status" value="1"/>
</dbReference>
<name>A0A177E9L4_9BACT</name>
<dbReference type="InterPro" id="IPR013976">
    <property type="entry name" value="HDOD"/>
</dbReference>
<dbReference type="SMART" id="SM00471">
    <property type="entry name" value="HDc"/>
    <property type="match status" value="1"/>
</dbReference>
<protein>
    <recommendedName>
        <fullName evidence="1">HDOD domain-containing protein</fullName>
    </recommendedName>
</protein>
<dbReference type="RefSeq" id="WP_068540829.1">
    <property type="nucleotide sequence ID" value="NZ_LSFI01000004.1"/>
</dbReference>
<dbReference type="InterPro" id="IPR052340">
    <property type="entry name" value="RNase_Y/CdgJ"/>
</dbReference>
<evidence type="ECO:0000313" key="3">
    <source>
        <dbReference type="Proteomes" id="UP000076964"/>
    </source>
</evidence>
<proteinExistence type="predicted"/>
<dbReference type="PROSITE" id="PS51833">
    <property type="entry name" value="HDOD"/>
    <property type="match status" value="1"/>
</dbReference>
<reference evidence="2 3" key="1">
    <citation type="submission" date="2016-02" db="EMBL/GenBank/DDBJ databases">
        <title>Draft genome sequence of Thermodesulfatator sp. S606.</title>
        <authorList>
            <person name="Lai Q."/>
            <person name="Cao J."/>
            <person name="Dupont S."/>
            <person name="Shao Z."/>
            <person name="Jebbar M."/>
            <person name="Alain K."/>
        </authorList>
    </citation>
    <scope>NUCLEOTIDE SEQUENCE [LARGE SCALE GENOMIC DNA]</scope>
    <source>
        <strain evidence="2 3">S606</strain>
    </source>
</reference>
<dbReference type="SUPFAM" id="SSF109604">
    <property type="entry name" value="HD-domain/PDEase-like"/>
    <property type="match status" value="1"/>
</dbReference>
<gene>
    <name evidence="2" type="ORF">TH606_01325</name>
</gene>
<dbReference type="AlphaFoldDB" id="A0A177E9L4"/>
<evidence type="ECO:0000313" key="2">
    <source>
        <dbReference type="EMBL" id="OAG28498.1"/>
    </source>
</evidence>
<comment type="caution">
    <text evidence="2">The sequence shown here is derived from an EMBL/GenBank/DDBJ whole genome shotgun (WGS) entry which is preliminary data.</text>
</comment>